<evidence type="ECO:0000256" key="3">
    <source>
        <dbReference type="ARBA" id="ARBA00022692"/>
    </source>
</evidence>
<accession>A0A2D6YN80</accession>
<evidence type="ECO:0000256" key="5">
    <source>
        <dbReference type="ARBA" id="ARBA00023136"/>
    </source>
</evidence>
<reference evidence="9" key="1">
    <citation type="submission" date="2017-09" db="EMBL/GenBank/DDBJ databases">
        <title>The Reconstruction of 2,631 Draft Metagenome-Assembled Genomes from the Global Oceans.</title>
        <authorList>
            <person name="Tully B.J."/>
            <person name="Graham E.D."/>
            <person name="Heidelberg J.F."/>
        </authorList>
    </citation>
    <scope>NUCLEOTIDE SEQUENCE [LARGE SCALE GENOMIC DNA]</scope>
</reference>
<feature type="transmembrane region" description="Helical" evidence="6">
    <location>
        <begin position="72"/>
        <end position="88"/>
    </location>
</feature>
<organism evidence="8 9">
    <name type="scientific">SAR324 cluster bacterium</name>
    <dbReference type="NCBI Taxonomy" id="2024889"/>
    <lineage>
        <taxon>Bacteria</taxon>
        <taxon>Deltaproteobacteria</taxon>
        <taxon>SAR324 cluster</taxon>
    </lineage>
</organism>
<dbReference type="NCBIfam" id="TIGR03954">
    <property type="entry name" value="integ_memb_HG"/>
    <property type="match status" value="1"/>
</dbReference>
<dbReference type="PANTHER" id="PTHR40077:SF1">
    <property type="entry name" value="MEMBRANE PROTEIN"/>
    <property type="match status" value="1"/>
</dbReference>
<dbReference type="GO" id="GO:0005886">
    <property type="term" value="C:plasma membrane"/>
    <property type="evidence" value="ECO:0007669"/>
    <property type="project" value="UniProtKB-SubCell"/>
</dbReference>
<dbReference type="Pfam" id="PF12823">
    <property type="entry name" value="DUF3817"/>
    <property type="match status" value="1"/>
</dbReference>
<evidence type="ECO:0000313" key="8">
    <source>
        <dbReference type="EMBL" id="MAH64619.1"/>
    </source>
</evidence>
<keyword evidence="4 6" id="KW-1133">Transmembrane helix</keyword>
<evidence type="ECO:0000256" key="1">
    <source>
        <dbReference type="ARBA" id="ARBA00004651"/>
    </source>
</evidence>
<name>A0A2D6YN80_9DELT</name>
<keyword evidence="5 6" id="KW-0472">Membrane</keyword>
<evidence type="ECO:0000256" key="2">
    <source>
        <dbReference type="ARBA" id="ARBA00022475"/>
    </source>
</evidence>
<feature type="transmembrane region" description="Helical" evidence="6">
    <location>
        <begin position="12"/>
        <end position="30"/>
    </location>
</feature>
<evidence type="ECO:0000313" key="9">
    <source>
        <dbReference type="Proteomes" id="UP000226525"/>
    </source>
</evidence>
<feature type="domain" description="DUF3817" evidence="7">
    <location>
        <begin position="6"/>
        <end position="93"/>
    </location>
</feature>
<dbReference type="PANTHER" id="PTHR40077">
    <property type="entry name" value="MEMBRANE PROTEIN-RELATED"/>
    <property type="match status" value="1"/>
</dbReference>
<comment type="caution">
    <text evidence="8">The sequence shown here is derived from an EMBL/GenBank/DDBJ whole genome shotgun (WGS) entry which is preliminary data.</text>
</comment>
<feature type="transmembrane region" description="Helical" evidence="6">
    <location>
        <begin position="42"/>
        <end position="60"/>
    </location>
</feature>
<dbReference type="InterPro" id="IPR023845">
    <property type="entry name" value="DUF3817_TM"/>
</dbReference>
<evidence type="ECO:0000259" key="7">
    <source>
        <dbReference type="Pfam" id="PF12823"/>
    </source>
</evidence>
<protein>
    <recommendedName>
        <fullName evidence="7">DUF3817 domain-containing protein</fullName>
    </recommendedName>
</protein>
<comment type="subcellular location">
    <subcellularLocation>
        <location evidence="1">Cell membrane</location>
        <topology evidence="1">Multi-pass membrane protein</topology>
    </subcellularLocation>
</comment>
<evidence type="ECO:0000256" key="4">
    <source>
        <dbReference type="ARBA" id="ARBA00022989"/>
    </source>
</evidence>
<keyword evidence="2" id="KW-1003">Cell membrane</keyword>
<dbReference type="AlphaFoldDB" id="A0A2D6YN80"/>
<keyword evidence="3 6" id="KW-0812">Transmembrane</keyword>
<sequence>MLRNPLGRFRLIAQVEGASYILLVFIAMPLKYGIDWDLAVRYLGMAHGVLFIAYCLALLITRNVVPWSFPRMIVLFVVSLVPFGTIWADRQLKEEETQLFADPTSSASTTATSEA</sequence>
<proteinExistence type="predicted"/>
<dbReference type="Proteomes" id="UP000226525">
    <property type="component" value="Unassembled WGS sequence"/>
</dbReference>
<gene>
    <name evidence="8" type="ORF">CMN54_14490</name>
</gene>
<evidence type="ECO:0000256" key="6">
    <source>
        <dbReference type="SAM" id="Phobius"/>
    </source>
</evidence>
<dbReference type="EMBL" id="NZEX01000176">
    <property type="protein sequence ID" value="MAH64619.1"/>
    <property type="molecule type" value="Genomic_DNA"/>
</dbReference>